<reference evidence="2 3" key="1">
    <citation type="journal article" date="2012" name="J. Bacteriol.">
        <title>Genome Sequence of Radiation-Resistant Modestobacter marinus Strain BC501, a Representative Actinobacterium That Thrives on Calcareous Stone Surfaces.</title>
        <authorList>
            <person name="Normand P."/>
            <person name="Gury J."/>
            <person name="Pujic P."/>
            <person name="Chouaia B."/>
            <person name="Crotti E."/>
            <person name="Brusetti L."/>
            <person name="Daffonchio D."/>
            <person name="Vacherie B."/>
            <person name="Barbe V."/>
            <person name="Medigue C."/>
            <person name="Calteau A."/>
            <person name="Ghodhbane-Gtari F."/>
            <person name="Essoussi I."/>
            <person name="Nouioui I."/>
            <person name="Abbassi-Ghozzi I."/>
            <person name="Gtari M."/>
        </authorList>
    </citation>
    <scope>NUCLEOTIDE SEQUENCE [LARGE SCALE GENOMIC DNA]</scope>
    <source>
        <strain evidence="3">BC 501</strain>
    </source>
</reference>
<sequence length="186" mass="18962">MPDLATVGLVALGLVVGAVSAVTPFLPVEAYVIGLAVTHPAGVAVAGAVAAAVGQTVGKVLLFTTARGAASSKWLERLRERGAKEAAEITAAEEAGEEPPGGPVRRALRPVGRWVKRVNAACIALLSGRWGPGVVLLSGAVGIPPLLAIAFYAGTSKMTLRAFVVTCLLGRAIRFVVLALVPDLLP</sequence>
<gene>
    <name evidence="2" type="ordered locus">MODMU_4980</name>
</gene>
<feature type="transmembrane region" description="Helical" evidence="1">
    <location>
        <begin position="134"/>
        <end position="154"/>
    </location>
</feature>
<keyword evidence="1" id="KW-0472">Membrane</keyword>
<keyword evidence="1" id="KW-1133">Transmembrane helix</keyword>
<dbReference type="OrthoDB" id="5191298at2"/>
<keyword evidence="3" id="KW-1185">Reference proteome</keyword>
<dbReference type="KEGG" id="mmar:MODMU_4980"/>
<dbReference type="STRING" id="477641.MODMU_4980"/>
<keyword evidence="1" id="KW-0812">Transmembrane</keyword>
<dbReference type="HOGENOM" id="CLU_1452911_0_0_11"/>
<dbReference type="eggNOG" id="COG1238">
    <property type="taxonomic scope" value="Bacteria"/>
</dbReference>
<dbReference type="OMA" id="GFFIRCY"/>
<feature type="transmembrane region" description="Helical" evidence="1">
    <location>
        <begin position="31"/>
        <end position="53"/>
    </location>
</feature>
<protein>
    <submittedName>
        <fullName evidence="2">Uncharacterized protein</fullName>
    </submittedName>
</protein>
<proteinExistence type="predicted"/>
<accession>I4F3Z7</accession>
<dbReference type="EMBL" id="FO203431">
    <property type="protein sequence ID" value="CCH90360.1"/>
    <property type="molecule type" value="Genomic_DNA"/>
</dbReference>
<evidence type="ECO:0000313" key="3">
    <source>
        <dbReference type="Proteomes" id="UP000006461"/>
    </source>
</evidence>
<organism evidence="2 3">
    <name type="scientific">Modestobacter italicus (strain DSM 44449 / CECT 9708 / BC 501)</name>
    <dbReference type="NCBI Taxonomy" id="2732864"/>
    <lineage>
        <taxon>Bacteria</taxon>
        <taxon>Bacillati</taxon>
        <taxon>Actinomycetota</taxon>
        <taxon>Actinomycetes</taxon>
        <taxon>Geodermatophilales</taxon>
        <taxon>Geodermatophilaceae</taxon>
        <taxon>Modestobacter</taxon>
    </lineage>
</organism>
<evidence type="ECO:0000256" key="1">
    <source>
        <dbReference type="SAM" id="Phobius"/>
    </source>
</evidence>
<dbReference type="Proteomes" id="UP000006461">
    <property type="component" value="Chromosome"/>
</dbReference>
<dbReference type="AlphaFoldDB" id="I4F3Z7"/>
<dbReference type="PATRIC" id="fig|477641.3.peg.4679"/>
<feature type="transmembrane region" description="Helical" evidence="1">
    <location>
        <begin position="160"/>
        <end position="181"/>
    </location>
</feature>
<evidence type="ECO:0000313" key="2">
    <source>
        <dbReference type="EMBL" id="CCH90360.1"/>
    </source>
</evidence>
<name>I4F3Z7_MODI5</name>